<name>A0ABP3QZT0_9BACI</name>
<dbReference type="PROSITE" id="PS51186">
    <property type="entry name" value="GNAT"/>
    <property type="match status" value="1"/>
</dbReference>
<dbReference type="PANTHER" id="PTHR43617">
    <property type="entry name" value="L-AMINO ACID N-ACETYLTRANSFERASE"/>
    <property type="match status" value="1"/>
</dbReference>
<dbReference type="EMBL" id="BAAADS010000012">
    <property type="protein sequence ID" value="GAA0600848.1"/>
    <property type="molecule type" value="Genomic_DNA"/>
</dbReference>
<comment type="caution">
    <text evidence="2">The sequence shown here is derived from an EMBL/GenBank/DDBJ whole genome shotgun (WGS) entry which is preliminary data.</text>
</comment>
<dbReference type="InterPro" id="IPR000182">
    <property type="entry name" value="GNAT_dom"/>
</dbReference>
<sequence length="298" mass="33120">MTTMKHFPELSVVADFIAQMNSLQENHIGYCGNKADEILSTLEEDFTDVPARDAFVLAMENNKVVGVCGFDADFERRSAEIWGPFVDKGSAFQVSNLLWKALNKKIPNVIQTVSLFPDNHNKMALNFATALGFSSVSEHAILTCTKRSLKGYLKKMSDDNVSRLSESHYNSFVKLHDQIFPDTYLSGKEMLEGLDEEATVFGVVNNGNLLGYVYAEADPNFGEGSIEFFVVDALAQGKGVGSALLAKGLQWLFSFPSVNETTLCVRSDNLKAIHLYKKVGFQVYHELTLFEKNIDGRT</sequence>
<accession>A0ABP3QZT0</accession>
<dbReference type="InterPro" id="IPR050276">
    <property type="entry name" value="MshD_Acetyltransferase"/>
</dbReference>
<protein>
    <submittedName>
        <fullName evidence="2">GNAT family N-acetyltransferase</fullName>
    </submittedName>
</protein>
<feature type="domain" description="N-acetyltransferase" evidence="1">
    <location>
        <begin position="159"/>
        <end position="295"/>
    </location>
</feature>
<organism evidence="2 3">
    <name type="scientific">Virgibacillus siamensis</name>
    <dbReference type="NCBI Taxonomy" id="480071"/>
    <lineage>
        <taxon>Bacteria</taxon>
        <taxon>Bacillati</taxon>
        <taxon>Bacillota</taxon>
        <taxon>Bacilli</taxon>
        <taxon>Bacillales</taxon>
        <taxon>Bacillaceae</taxon>
        <taxon>Virgibacillus</taxon>
    </lineage>
</organism>
<dbReference type="CDD" id="cd04301">
    <property type="entry name" value="NAT_SF"/>
    <property type="match status" value="1"/>
</dbReference>
<dbReference type="Proteomes" id="UP001500866">
    <property type="component" value="Unassembled WGS sequence"/>
</dbReference>
<dbReference type="Gene3D" id="3.40.630.30">
    <property type="match status" value="2"/>
</dbReference>
<evidence type="ECO:0000313" key="2">
    <source>
        <dbReference type="EMBL" id="GAA0600848.1"/>
    </source>
</evidence>
<dbReference type="Pfam" id="PF00583">
    <property type="entry name" value="Acetyltransf_1"/>
    <property type="match status" value="1"/>
</dbReference>
<reference evidence="3" key="1">
    <citation type="journal article" date="2019" name="Int. J. Syst. Evol. Microbiol.">
        <title>The Global Catalogue of Microorganisms (GCM) 10K type strain sequencing project: providing services to taxonomists for standard genome sequencing and annotation.</title>
        <authorList>
            <consortium name="The Broad Institute Genomics Platform"/>
            <consortium name="The Broad Institute Genome Sequencing Center for Infectious Disease"/>
            <person name="Wu L."/>
            <person name="Ma J."/>
        </authorList>
    </citation>
    <scope>NUCLEOTIDE SEQUENCE [LARGE SCALE GENOMIC DNA]</scope>
    <source>
        <strain evidence="3">JCM 15395</strain>
    </source>
</reference>
<keyword evidence="3" id="KW-1185">Reference proteome</keyword>
<dbReference type="SUPFAM" id="SSF55729">
    <property type="entry name" value="Acyl-CoA N-acyltransferases (Nat)"/>
    <property type="match status" value="1"/>
</dbReference>
<evidence type="ECO:0000313" key="3">
    <source>
        <dbReference type="Proteomes" id="UP001500866"/>
    </source>
</evidence>
<proteinExistence type="predicted"/>
<dbReference type="InterPro" id="IPR016181">
    <property type="entry name" value="Acyl_CoA_acyltransferase"/>
</dbReference>
<evidence type="ECO:0000259" key="1">
    <source>
        <dbReference type="PROSITE" id="PS51186"/>
    </source>
</evidence>
<gene>
    <name evidence="2" type="ORF">GCM10009001_16680</name>
</gene>